<dbReference type="PROSITE" id="PS50118">
    <property type="entry name" value="HMG_BOX_2"/>
    <property type="match status" value="1"/>
</dbReference>
<feature type="DNA-binding region" description="HMG box" evidence="3">
    <location>
        <begin position="445"/>
        <end position="490"/>
    </location>
</feature>
<name>A0A1S8X3I2_OPIVI</name>
<dbReference type="EMBL" id="KV892193">
    <property type="protein sequence ID" value="OON21289.1"/>
    <property type="molecule type" value="Genomic_DNA"/>
</dbReference>
<dbReference type="GO" id="GO:0000981">
    <property type="term" value="F:DNA-binding transcription factor activity, RNA polymerase II-specific"/>
    <property type="evidence" value="ECO:0007669"/>
    <property type="project" value="TreeGrafter"/>
</dbReference>
<feature type="region of interest" description="Disordered" evidence="4">
    <location>
        <begin position="532"/>
        <end position="554"/>
    </location>
</feature>
<feature type="non-terminal residue" evidence="6">
    <location>
        <position position="554"/>
    </location>
</feature>
<dbReference type="Gene3D" id="1.10.30.10">
    <property type="entry name" value="High mobility group box domain"/>
    <property type="match status" value="1"/>
</dbReference>
<evidence type="ECO:0000256" key="2">
    <source>
        <dbReference type="ARBA" id="ARBA00023242"/>
    </source>
</evidence>
<sequence>IQYDAPLNLTQEKPPKNYSFADFKRLEQDPSTMNGCDTNGAIQSSLQPNGSIRDRFPGLHTVHHHISPKSETSSMNHASESRLSNGEWLDRYKIQSTVDKLHSLKEMLDDLLRLQAHANNTYQAPATCMDWTNIQSVSPTSSKDAMQKQTSSHPLLDSIHLPILSNASQMHSILSSLSTQSKPYLPQSMVPGSPFLSAFLPKFKPVSLSELEHCSSSIIDKEGLRNDQSPMATHHPKPATSINQISTDFGLQTNGLEPNCFKVQNHYTTYSANSDSPITVRPLSNPASSIQSSSNPLSLFMSLPETMKRVSSSCENPNQRPQANILDITKLTRPLSSSPTKYCGHSTHPFKEGIHRVVSPTLNQFDQCSSQGNSLTSLSPLQAFDLTLGADLSTQAQLSTANTFAKINGFVENRVRSPKSLEYSGGAPMQAADTLAELRLQRACPDMHNSNISKFLGAKWKSMSAEAKQPYYEEQTRLSRLHMEEHPAYRYRPRPKRTCIVDGRKLRISEYKELLRARGDISRRQWIGPANVKTQNTADDTPGESEASNLTTGF</sequence>
<keyword evidence="7" id="KW-1185">Reference proteome</keyword>
<gene>
    <name evidence="6" type="ORF">X801_02814</name>
</gene>
<dbReference type="Pfam" id="PF00505">
    <property type="entry name" value="HMG_box"/>
    <property type="match status" value="1"/>
</dbReference>
<feature type="non-terminal residue" evidence="6">
    <location>
        <position position="1"/>
    </location>
</feature>
<reference evidence="6 7" key="1">
    <citation type="submission" date="2015-03" db="EMBL/GenBank/DDBJ databases">
        <title>Draft genome of the nematode, Opisthorchis viverrini.</title>
        <authorList>
            <person name="Mitreva M."/>
        </authorList>
    </citation>
    <scope>NUCLEOTIDE SEQUENCE [LARGE SCALE GENOMIC DNA]</scope>
    <source>
        <strain evidence="6">Khon Kaen</strain>
    </source>
</reference>
<keyword evidence="2 3" id="KW-0539">Nucleus</keyword>
<organism evidence="6 7">
    <name type="scientific">Opisthorchis viverrini</name>
    <name type="common">Southeast Asian liver fluke</name>
    <dbReference type="NCBI Taxonomy" id="6198"/>
    <lineage>
        <taxon>Eukaryota</taxon>
        <taxon>Metazoa</taxon>
        <taxon>Spiralia</taxon>
        <taxon>Lophotrochozoa</taxon>
        <taxon>Platyhelminthes</taxon>
        <taxon>Trematoda</taxon>
        <taxon>Digenea</taxon>
        <taxon>Opisthorchiida</taxon>
        <taxon>Opisthorchiata</taxon>
        <taxon>Opisthorchiidae</taxon>
        <taxon>Opisthorchis</taxon>
    </lineage>
</organism>
<evidence type="ECO:0000256" key="4">
    <source>
        <dbReference type="SAM" id="MobiDB-lite"/>
    </source>
</evidence>
<evidence type="ECO:0000313" key="7">
    <source>
        <dbReference type="Proteomes" id="UP000243686"/>
    </source>
</evidence>
<dbReference type="GO" id="GO:0045165">
    <property type="term" value="P:cell fate commitment"/>
    <property type="evidence" value="ECO:0007669"/>
    <property type="project" value="TreeGrafter"/>
</dbReference>
<dbReference type="InterPro" id="IPR036910">
    <property type="entry name" value="HMG_box_dom_sf"/>
</dbReference>
<dbReference type="PANTHER" id="PTHR45789:SF2">
    <property type="entry name" value="FI18025P1"/>
    <property type="match status" value="1"/>
</dbReference>
<dbReference type="InterPro" id="IPR009071">
    <property type="entry name" value="HMG_box_dom"/>
</dbReference>
<dbReference type="PANTHER" id="PTHR45789">
    <property type="entry name" value="FI18025P1"/>
    <property type="match status" value="1"/>
</dbReference>
<dbReference type="AlphaFoldDB" id="A0A1S8X3I2"/>
<dbReference type="InterPro" id="IPR051356">
    <property type="entry name" value="SOX/SOX-like_TF"/>
</dbReference>
<accession>A0A1S8X3I2</accession>
<dbReference type="GO" id="GO:0000978">
    <property type="term" value="F:RNA polymerase II cis-regulatory region sequence-specific DNA binding"/>
    <property type="evidence" value="ECO:0007669"/>
    <property type="project" value="TreeGrafter"/>
</dbReference>
<evidence type="ECO:0000313" key="6">
    <source>
        <dbReference type="EMBL" id="OON21289.1"/>
    </source>
</evidence>
<evidence type="ECO:0000259" key="5">
    <source>
        <dbReference type="PROSITE" id="PS50118"/>
    </source>
</evidence>
<evidence type="ECO:0000256" key="1">
    <source>
        <dbReference type="ARBA" id="ARBA00023125"/>
    </source>
</evidence>
<keyword evidence="1 3" id="KW-0238">DNA-binding</keyword>
<dbReference type="Proteomes" id="UP000243686">
    <property type="component" value="Unassembled WGS sequence"/>
</dbReference>
<dbReference type="SUPFAM" id="SSF47095">
    <property type="entry name" value="HMG-box"/>
    <property type="match status" value="1"/>
</dbReference>
<dbReference type="SMART" id="SM00398">
    <property type="entry name" value="HMG"/>
    <property type="match status" value="1"/>
</dbReference>
<feature type="domain" description="HMG box" evidence="5">
    <location>
        <begin position="445"/>
        <end position="490"/>
    </location>
</feature>
<dbReference type="GO" id="GO:0005634">
    <property type="term" value="C:nucleus"/>
    <property type="evidence" value="ECO:0007669"/>
    <property type="project" value="UniProtKB-UniRule"/>
</dbReference>
<protein>
    <submittedName>
        <fullName evidence="6">HMG box</fullName>
    </submittedName>
</protein>
<proteinExistence type="predicted"/>
<evidence type="ECO:0000256" key="3">
    <source>
        <dbReference type="PROSITE-ProRule" id="PRU00267"/>
    </source>
</evidence>